<dbReference type="PANTHER" id="PTHR43401:SF2">
    <property type="entry name" value="L-THREONINE 3-DEHYDROGENASE"/>
    <property type="match status" value="1"/>
</dbReference>
<dbReference type="SUPFAM" id="SSF50129">
    <property type="entry name" value="GroES-like"/>
    <property type="match status" value="1"/>
</dbReference>
<dbReference type="AlphaFoldDB" id="A0AAV9NC96"/>
<dbReference type="Proteomes" id="UP001358417">
    <property type="component" value="Unassembled WGS sequence"/>
</dbReference>
<sequence>MKAARYYGKGDIRIEDIPVPEFGDGQCLIEVEWCGICGSDLHEYVAGPIGIPTPESPHPWNGSHIPATLGHEFCGRISKVNAGSRFKEGQIVMVDPHIACRQSTCHVCKVGKDHLCPNLAFLGGSSLGGGGLSEYAAVDEEYLHVLPQNVDLENAAVIEPLVVASHVIDVVGKSLSGLDILIVGGGPIGIALASLLKAQDAAFIILSEPASRRRNQAFDLQLMQKVIDPRAENLGEVCRQVTTGKGVDVVFDCAGIQAALESAFEAIAYGGTYVNVAMWDKPLMIPFYTFFRKEIKILSSCCYNKADFQRVMKLMSEGRLQGYEKMITSRVALDDVVTKGFEELVARKDDHVKILISPKLASSAA</sequence>
<evidence type="ECO:0000259" key="2">
    <source>
        <dbReference type="Pfam" id="PF00107"/>
    </source>
</evidence>
<dbReference type="PANTHER" id="PTHR43401">
    <property type="entry name" value="L-THREONINE 3-DEHYDROGENASE"/>
    <property type="match status" value="1"/>
</dbReference>
<protein>
    <recommendedName>
        <fullName evidence="6">Chlorophyll synthesis pathway protein BchC</fullName>
    </recommendedName>
</protein>
<keyword evidence="1" id="KW-0560">Oxidoreductase</keyword>
<dbReference type="Pfam" id="PF08240">
    <property type="entry name" value="ADH_N"/>
    <property type="match status" value="1"/>
</dbReference>
<dbReference type="EMBL" id="JAVRRD010000014">
    <property type="protein sequence ID" value="KAK5051907.1"/>
    <property type="molecule type" value="Genomic_DNA"/>
</dbReference>
<name>A0AAV9NC96_9EURO</name>
<keyword evidence="5" id="KW-1185">Reference proteome</keyword>
<dbReference type="InterPro" id="IPR036291">
    <property type="entry name" value="NAD(P)-bd_dom_sf"/>
</dbReference>
<organism evidence="4 5">
    <name type="scientific">Exophiala bonariae</name>
    <dbReference type="NCBI Taxonomy" id="1690606"/>
    <lineage>
        <taxon>Eukaryota</taxon>
        <taxon>Fungi</taxon>
        <taxon>Dikarya</taxon>
        <taxon>Ascomycota</taxon>
        <taxon>Pezizomycotina</taxon>
        <taxon>Eurotiomycetes</taxon>
        <taxon>Chaetothyriomycetidae</taxon>
        <taxon>Chaetothyriales</taxon>
        <taxon>Herpotrichiellaceae</taxon>
        <taxon>Exophiala</taxon>
    </lineage>
</organism>
<gene>
    <name evidence="4" type="ORF">LTR84_002710</name>
</gene>
<dbReference type="RefSeq" id="XP_064705921.1">
    <property type="nucleotide sequence ID" value="XM_064846311.1"/>
</dbReference>
<dbReference type="GO" id="GO:0016491">
    <property type="term" value="F:oxidoreductase activity"/>
    <property type="evidence" value="ECO:0007669"/>
    <property type="project" value="UniProtKB-KW"/>
</dbReference>
<evidence type="ECO:0000256" key="1">
    <source>
        <dbReference type="ARBA" id="ARBA00023002"/>
    </source>
</evidence>
<dbReference type="Gene3D" id="3.40.50.720">
    <property type="entry name" value="NAD(P)-binding Rossmann-like Domain"/>
    <property type="match status" value="1"/>
</dbReference>
<evidence type="ECO:0000313" key="5">
    <source>
        <dbReference type="Proteomes" id="UP001358417"/>
    </source>
</evidence>
<proteinExistence type="predicted"/>
<evidence type="ECO:0008006" key="6">
    <source>
        <dbReference type="Google" id="ProtNLM"/>
    </source>
</evidence>
<dbReference type="InterPro" id="IPR013149">
    <property type="entry name" value="ADH-like_C"/>
</dbReference>
<dbReference type="CDD" id="cd08233">
    <property type="entry name" value="butanediol_DH_like"/>
    <property type="match status" value="1"/>
</dbReference>
<reference evidence="4 5" key="1">
    <citation type="submission" date="2023-08" db="EMBL/GenBank/DDBJ databases">
        <title>Black Yeasts Isolated from many extreme environments.</title>
        <authorList>
            <person name="Coleine C."/>
            <person name="Stajich J.E."/>
            <person name="Selbmann L."/>
        </authorList>
    </citation>
    <scope>NUCLEOTIDE SEQUENCE [LARGE SCALE GENOMIC DNA]</scope>
    <source>
        <strain evidence="4 5">CCFEE 5792</strain>
    </source>
</reference>
<dbReference type="InterPro" id="IPR050129">
    <property type="entry name" value="Zn_alcohol_dh"/>
</dbReference>
<dbReference type="GeneID" id="89970909"/>
<dbReference type="Pfam" id="PF00107">
    <property type="entry name" value="ADH_zinc_N"/>
    <property type="match status" value="1"/>
</dbReference>
<evidence type="ECO:0000313" key="4">
    <source>
        <dbReference type="EMBL" id="KAK5051907.1"/>
    </source>
</evidence>
<feature type="domain" description="Alcohol dehydrogenase-like C-terminal" evidence="2">
    <location>
        <begin position="187"/>
        <end position="316"/>
    </location>
</feature>
<feature type="domain" description="Alcohol dehydrogenase-like N-terminal" evidence="3">
    <location>
        <begin position="23"/>
        <end position="147"/>
    </location>
</feature>
<dbReference type="InterPro" id="IPR013154">
    <property type="entry name" value="ADH-like_N"/>
</dbReference>
<accession>A0AAV9NC96</accession>
<dbReference type="SUPFAM" id="SSF51735">
    <property type="entry name" value="NAD(P)-binding Rossmann-fold domains"/>
    <property type="match status" value="1"/>
</dbReference>
<dbReference type="Gene3D" id="3.90.180.10">
    <property type="entry name" value="Medium-chain alcohol dehydrogenases, catalytic domain"/>
    <property type="match status" value="1"/>
</dbReference>
<evidence type="ECO:0000259" key="3">
    <source>
        <dbReference type="Pfam" id="PF08240"/>
    </source>
</evidence>
<comment type="caution">
    <text evidence="4">The sequence shown here is derived from an EMBL/GenBank/DDBJ whole genome shotgun (WGS) entry which is preliminary data.</text>
</comment>
<dbReference type="InterPro" id="IPR011032">
    <property type="entry name" value="GroES-like_sf"/>
</dbReference>